<gene>
    <name evidence="3" type="ORF">D5086_0000045970</name>
</gene>
<feature type="signal peptide" evidence="2">
    <location>
        <begin position="1"/>
        <end position="19"/>
    </location>
</feature>
<dbReference type="EMBL" id="RCHU01000113">
    <property type="protein sequence ID" value="TKS14523.1"/>
    <property type="molecule type" value="Genomic_DNA"/>
</dbReference>
<evidence type="ECO:0000313" key="3">
    <source>
        <dbReference type="EMBL" id="TKS14523.1"/>
    </source>
</evidence>
<feature type="chain" id="PRO_5020730989" description="Mesoderm development candidate 2" evidence="2">
    <location>
        <begin position="20"/>
        <end position="212"/>
    </location>
</feature>
<protein>
    <recommendedName>
        <fullName evidence="4">Mesoderm development candidate 2</fullName>
    </recommendedName>
</protein>
<dbReference type="AlphaFoldDB" id="A0A4U5QTX3"/>
<sequence>MPKPNILLILILFLSLIFSPDYDFIRVANAGKRSIHITDDLDDVIDDEEDEAWKNWGKTTKRSEDEFDPPPSDLNNMNVQEIQDMMMKRNFGPVFGFVKLRLGARRTPDVVAEIAMKWTKIMKTGGIRVQFSGVDLSTIMFSMDQGRDTMELKEFILNEPEAYEIKIGDQVFRRHGDPPLEAVIEKLQREKDKADDTPAAATKDDGHQKEEL</sequence>
<comment type="caution">
    <text evidence="3">The sequence shown here is derived from an EMBL/GenBank/DDBJ whole genome shotgun (WGS) entry which is preliminary data.</text>
</comment>
<evidence type="ECO:0000256" key="1">
    <source>
        <dbReference type="SAM" id="MobiDB-lite"/>
    </source>
</evidence>
<feature type="region of interest" description="Disordered" evidence="1">
    <location>
        <begin position="187"/>
        <end position="212"/>
    </location>
</feature>
<reference evidence="3" key="1">
    <citation type="submission" date="2018-10" db="EMBL/GenBank/DDBJ databases">
        <title>Population genomic analysis revealed the cold adaptation of white poplar.</title>
        <authorList>
            <person name="Liu Y.-J."/>
        </authorList>
    </citation>
    <scope>NUCLEOTIDE SEQUENCE [LARGE SCALE GENOMIC DNA]</scope>
    <source>
        <strain evidence="3">PAL-ZL1</strain>
    </source>
</reference>
<accession>A0A4U5QTX3</accession>
<dbReference type="STRING" id="43335.A0A4U5QTX3"/>
<dbReference type="PANTHER" id="PTHR36357">
    <property type="entry name" value="OS03G0148300 PROTEIN"/>
    <property type="match status" value="1"/>
</dbReference>
<name>A0A4U5QTX3_POPAL</name>
<organism evidence="3">
    <name type="scientific">Populus alba</name>
    <name type="common">White poplar</name>
    <dbReference type="NCBI Taxonomy" id="43335"/>
    <lineage>
        <taxon>Eukaryota</taxon>
        <taxon>Viridiplantae</taxon>
        <taxon>Streptophyta</taxon>
        <taxon>Embryophyta</taxon>
        <taxon>Tracheophyta</taxon>
        <taxon>Spermatophyta</taxon>
        <taxon>Magnoliopsida</taxon>
        <taxon>eudicotyledons</taxon>
        <taxon>Gunneridae</taxon>
        <taxon>Pentapetalae</taxon>
        <taxon>rosids</taxon>
        <taxon>fabids</taxon>
        <taxon>Malpighiales</taxon>
        <taxon>Salicaceae</taxon>
        <taxon>Saliceae</taxon>
        <taxon>Populus</taxon>
    </lineage>
</organism>
<dbReference type="PANTHER" id="PTHR36357:SF1">
    <property type="entry name" value="OS03G0148300 PROTEIN"/>
    <property type="match status" value="1"/>
</dbReference>
<keyword evidence="2" id="KW-0732">Signal</keyword>
<evidence type="ECO:0008006" key="4">
    <source>
        <dbReference type="Google" id="ProtNLM"/>
    </source>
</evidence>
<dbReference type="Gene3D" id="3.30.70.260">
    <property type="match status" value="1"/>
</dbReference>
<evidence type="ECO:0000256" key="2">
    <source>
        <dbReference type="SAM" id="SignalP"/>
    </source>
</evidence>
<proteinExistence type="predicted"/>